<protein>
    <submittedName>
        <fullName evidence="1">Uncharacterized protein</fullName>
    </submittedName>
</protein>
<dbReference type="Proteomes" id="UP000001108">
    <property type="component" value="Chromosome"/>
</dbReference>
<organism evidence="1 2">
    <name type="scientific">Sinorhizobium medicae (strain WSM419)</name>
    <name type="common">Ensifer medicae</name>
    <dbReference type="NCBI Taxonomy" id="366394"/>
    <lineage>
        <taxon>Bacteria</taxon>
        <taxon>Pseudomonadati</taxon>
        <taxon>Pseudomonadota</taxon>
        <taxon>Alphaproteobacteria</taxon>
        <taxon>Hyphomicrobiales</taxon>
        <taxon>Rhizobiaceae</taxon>
        <taxon>Sinorhizobium/Ensifer group</taxon>
        <taxon>Sinorhizobium</taxon>
    </lineage>
</organism>
<reference evidence="1 2" key="2">
    <citation type="journal article" date="2010" name="Stand. Genomic Sci.">
        <title>Complete genome sequence of the Medicago microsymbiont Ensifer (Sinorhizobium) medicae strain WSM419.</title>
        <authorList>
            <person name="Reeve W."/>
            <person name="Chain P."/>
            <person name="O'Hara G."/>
            <person name="Ardley J."/>
            <person name="Nandesena K."/>
            <person name="Brau L."/>
            <person name="Tiwari R."/>
            <person name="Malfatti S."/>
            <person name="Kiss H."/>
            <person name="Lapidus A."/>
            <person name="Copeland A."/>
            <person name="Nolan M."/>
            <person name="Land M."/>
            <person name="Hauser L."/>
            <person name="Chang Y.J."/>
            <person name="Ivanova N."/>
            <person name="Mavromatis K."/>
            <person name="Markowitz V."/>
            <person name="Kyrpides N."/>
            <person name="Gollagher M."/>
            <person name="Yates R."/>
            <person name="Dilworth M."/>
            <person name="Howieson J."/>
        </authorList>
    </citation>
    <scope>NUCLEOTIDE SEQUENCE [LARGE SCALE GENOMIC DNA]</scope>
    <source>
        <strain evidence="1 2">WSM419</strain>
    </source>
</reference>
<dbReference type="EMBL" id="CP000738">
    <property type="protein sequence ID" value="ABR60044.1"/>
    <property type="molecule type" value="Genomic_DNA"/>
</dbReference>
<evidence type="ECO:0000313" key="2">
    <source>
        <dbReference type="Proteomes" id="UP000001108"/>
    </source>
</evidence>
<sequence length="57" mass="6654">MKAARILRNIRKFERGFVPITLRLHEAGTDWVPDRPYSGKLVVFKDGDFEIWDIAHA</sequence>
<dbReference type="STRING" id="366394.Smed_1194"/>
<dbReference type="RefSeq" id="WP_011975362.1">
    <property type="nucleotide sequence ID" value="NC_009636.1"/>
</dbReference>
<name>A6U8R4_SINMW</name>
<evidence type="ECO:0000313" key="1">
    <source>
        <dbReference type="EMBL" id="ABR60044.1"/>
    </source>
</evidence>
<dbReference type="HOGENOM" id="CLU_2994307_0_0_5"/>
<gene>
    <name evidence="1" type="ordered locus">Smed_1194</name>
</gene>
<dbReference type="KEGG" id="smd:Smed_1194"/>
<reference evidence="2" key="1">
    <citation type="submission" date="2007-06" db="EMBL/GenBank/DDBJ databases">
        <title>Complete sequence of Sinorhizobium medicae WSM419 chromosome.</title>
        <authorList>
            <consortium name="US DOE Joint Genome Institute"/>
            <person name="Copeland A."/>
            <person name="Lucas S."/>
            <person name="Lapidus A."/>
            <person name="Barry K."/>
            <person name="Glavina del Rio T."/>
            <person name="Dalin E."/>
            <person name="Tice H."/>
            <person name="Pitluck S."/>
            <person name="Chain P."/>
            <person name="Malfatti S."/>
            <person name="Shin M."/>
            <person name="Vergez L."/>
            <person name="Schmutz J."/>
            <person name="Larimer F."/>
            <person name="Land M."/>
            <person name="Hauser L."/>
            <person name="Kyrpides N."/>
            <person name="Mikhailova N."/>
            <person name="Reeve W.G."/>
            <person name="Richardson P."/>
        </authorList>
    </citation>
    <scope>NUCLEOTIDE SEQUENCE [LARGE SCALE GENOMIC DNA]</scope>
    <source>
        <strain evidence="2">WSM419</strain>
    </source>
</reference>
<dbReference type="AlphaFoldDB" id="A6U8R4"/>
<proteinExistence type="predicted"/>
<accession>A6U8R4</accession>
<dbReference type="PATRIC" id="fig|366394.8.peg.4325"/>